<dbReference type="Proteomes" id="UP000800097">
    <property type="component" value="Unassembled WGS sequence"/>
</dbReference>
<feature type="compositionally biased region" description="Low complexity" evidence="1">
    <location>
        <begin position="501"/>
        <end position="521"/>
    </location>
</feature>
<feature type="region of interest" description="Disordered" evidence="1">
    <location>
        <begin position="355"/>
        <end position="375"/>
    </location>
</feature>
<dbReference type="Pfam" id="PF10180">
    <property type="entry name" value="WKF"/>
    <property type="match status" value="1"/>
</dbReference>
<dbReference type="RefSeq" id="XP_033650666.1">
    <property type="nucleotide sequence ID" value="XM_033799080.1"/>
</dbReference>
<feature type="compositionally biased region" description="Polar residues" evidence="1">
    <location>
        <begin position="55"/>
        <end position="64"/>
    </location>
</feature>
<dbReference type="InterPro" id="IPR019327">
    <property type="entry name" value="WKF"/>
</dbReference>
<feature type="compositionally biased region" description="Polar residues" evidence="1">
    <location>
        <begin position="196"/>
        <end position="208"/>
    </location>
</feature>
<evidence type="ECO:0000313" key="4">
    <source>
        <dbReference type="Proteomes" id="UP000800097"/>
    </source>
</evidence>
<accession>A0A6A6JA46</accession>
<dbReference type="PANTHER" id="PTHR22306">
    <property type="entry name" value="CHROMOSOME 7 OPEN READING FRAME 50"/>
    <property type="match status" value="1"/>
</dbReference>
<name>A0A6A6JA46_WESOR</name>
<keyword evidence="4" id="KW-1185">Reference proteome</keyword>
<organism evidence="3 4">
    <name type="scientific">Westerdykella ornata</name>
    <dbReference type="NCBI Taxonomy" id="318751"/>
    <lineage>
        <taxon>Eukaryota</taxon>
        <taxon>Fungi</taxon>
        <taxon>Dikarya</taxon>
        <taxon>Ascomycota</taxon>
        <taxon>Pezizomycotina</taxon>
        <taxon>Dothideomycetes</taxon>
        <taxon>Pleosporomycetidae</taxon>
        <taxon>Pleosporales</taxon>
        <taxon>Sporormiaceae</taxon>
        <taxon>Westerdykella</taxon>
    </lineage>
</organism>
<proteinExistence type="predicted"/>
<feature type="region of interest" description="Disordered" evidence="1">
    <location>
        <begin position="406"/>
        <end position="533"/>
    </location>
</feature>
<gene>
    <name evidence="3" type="ORF">EI97DRAFT_436371</name>
</gene>
<feature type="domain" description="WKF" evidence="2">
    <location>
        <begin position="271"/>
        <end position="332"/>
    </location>
</feature>
<sequence>MAIPAWKRLGLNISSGAQSGAAVPGSNDQQDTTRSAESGDVGRRDGEQTHCETLASVTGKSSSLGKRKHPYDAAEPANQDPKRNRISGNQETSSGGAVGAGLDVAEVGNGEPNAQSEVADKPRPKGDPNYRQKKKKGQRSVPPGQQTTSASRQESSRPQSLTAADTPSKLLATPKFSKNLTNASGSPPPTDRRKSVTFTPDTKTVDGNSAHNLFKKWVAEQKGAQDEFTATEAAQFIPPSMSHPANGLQLVSDANTPKPKGKKKDPSLYLAYLAQYYNDHTNWKFNKAKQNDVLENALNIFRIPDQHLEALLAYVKGLKGAGVVERLKARCHAALTELDETDSKMDDREAQEIAEADALERRLSNERKRRRTERDVEALRDHPYPEGFIRRLKRRRAEALLNALNMATPLPPPLPPPSASGETETAPVAPDQRLSQRIPRKRKSRTEVSSDESSSSSSEDSTSDDSSSDDSSSDESSAEESGSEESSDDTSSTSRTEKTSSSDSDSESSSGPDSGSSGSEQETSEDSSSDESD</sequence>
<dbReference type="OrthoDB" id="10261563at2759"/>
<feature type="compositionally biased region" description="Basic and acidic residues" evidence="1">
    <location>
        <begin position="358"/>
        <end position="375"/>
    </location>
</feature>
<feature type="compositionally biased region" description="Low complexity" evidence="1">
    <location>
        <begin position="451"/>
        <end position="460"/>
    </location>
</feature>
<feature type="compositionally biased region" description="Acidic residues" evidence="1">
    <location>
        <begin position="461"/>
        <end position="488"/>
    </location>
</feature>
<dbReference type="GeneID" id="54552255"/>
<reference evidence="3" key="1">
    <citation type="journal article" date="2020" name="Stud. Mycol.">
        <title>101 Dothideomycetes genomes: a test case for predicting lifestyles and emergence of pathogens.</title>
        <authorList>
            <person name="Haridas S."/>
            <person name="Albert R."/>
            <person name="Binder M."/>
            <person name="Bloem J."/>
            <person name="Labutti K."/>
            <person name="Salamov A."/>
            <person name="Andreopoulos B."/>
            <person name="Baker S."/>
            <person name="Barry K."/>
            <person name="Bills G."/>
            <person name="Bluhm B."/>
            <person name="Cannon C."/>
            <person name="Castanera R."/>
            <person name="Culley D."/>
            <person name="Daum C."/>
            <person name="Ezra D."/>
            <person name="Gonzalez J."/>
            <person name="Henrissat B."/>
            <person name="Kuo A."/>
            <person name="Liang C."/>
            <person name="Lipzen A."/>
            <person name="Lutzoni F."/>
            <person name="Magnuson J."/>
            <person name="Mondo S."/>
            <person name="Nolan M."/>
            <person name="Ohm R."/>
            <person name="Pangilinan J."/>
            <person name="Park H.-J."/>
            <person name="Ramirez L."/>
            <person name="Alfaro M."/>
            <person name="Sun H."/>
            <person name="Tritt A."/>
            <person name="Yoshinaga Y."/>
            <person name="Zwiers L.-H."/>
            <person name="Turgeon B."/>
            <person name="Goodwin S."/>
            <person name="Spatafora J."/>
            <person name="Crous P."/>
            <person name="Grigoriev I."/>
        </authorList>
    </citation>
    <scope>NUCLEOTIDE SEQUENCE</scope>
    <source>
        <strain evidence="3">CBS 379.55</strain>
    </source>
</reference>
<evidence type="ECO:0000256" key="1">
    <source>
        <dbReference type="SAM" id="MobiDB-lite"/>
    </source>
</evidence>
<evidence type="ECO:0000259" key="2">
    <source>
        <dbReference type="Pfam" id="PF10180"/>
    </source>
</evidence>
<feature type="compositionally biased region" description="Basic and acidic residues" evidence="1">
    <location>
        <begin position="118"/>
        <end position="130"/>
    </location>
</feature>
<feature type="compositionally biased region" description="Pro residues" evidence="1">
    <location>
        <begin position="409"/>
        <end position="418"/>
    </location>
</feature>
<feature type="region of interest" description="Disordered" evidence="1">
    <location>
        <begin position="238"/>
        <end position="264"/>
    </location>
</feature>
<feature type="compositionally biased region" description="Polar residues" evidence="1">
    <location>
        <begin position="86"/>
        <end position="95"/>
    </location>
</feature>
<feature type="compositionally biased region" description="Polar residues" evidence="1">
    <location>
        <begin position="26"/>
        <end position="36"/>
    </location>
</feature>
<evidence type="ECO:0000313" key="3">
    <source>
        <dbReference type="EMBL" id="KAF2273127.1"/>
    </source>
</evidence>
<dbReference type="EMBL" id="ML986513">
    <property type="protein sequence ID" value="KAF2273127.1"/>
    <property type="molecule type" value="Genomic_DNA"/>
</dbReference>
<feature type="compositionally biased region" description="Polar residues" evidence="1">
    <location>
        <begin position="143"/>
        <end position="165"/>
    </location>
</feature>
<feature type="region of interest" description="Disordered" evidence="1">
    <location>
        <begin position="15"/>
        <end position="208"/>
    </location>
</feature>
<dbReference type="AlphaFoldDB" id="A0A6A6JA46"/>
<feature type="compositionally biased region" description="Acidic residues" evidence="1">
    <location>
        <begin position="522"/>
        <end position="533"/>
    </location>
</feature>
<dbReference type="PANTHER" id="PTHR22306:SF2">
    <property type="entry name" value="CHROMOSOME 7 OPEN READING FRAME 50"/>
    <property type="match status" value="1"/>
</dbReference>
<protein>
    <recommendedName>
        <fullName evidence="2">WKF domain-containing protein</fullName>
    </recommendedName>
</protein>
<feature type="compositionally biased region" description="Polar residues" evidence="1">
    <location>
        <begin position="176"/>
        <end position="185"/>
    </location>
</feature>
<feature type="compositionally biased region" description="Basic and acidic residues" evidence="1">
    <location>
        <begin position="40"/>
        <end position="50"/>
    </location>
</feature>